<dbReference type="EMBL" id="ADJN01000003">
    <property type="protein sequence ID" value="EFD05947.1"/>
    <property type="molecule type" value="Genomic_DNA"/>
</dbReference>
<evidence type="ECO:0000313" key="2">
    <source>
        <dbReference type="EMBL" id="EFD05947.1"/>
    </source>
</evidence>
<accession>D3MPJ7</accession>
<comment type="caution">
    <text evidence="2">The sequence shown here is derived from an EMBL/GenBank/DDBJ whole genome shotgun (WGS) entry which is preliminary data.</text>
</comment>
<dbReference type="eggNOG" id="COG1479">
    <property type="taxonomic scope" value="Bacteria"/>
</dbReference>
<dbReference type="RefSeq" id="WP_002842590.1">
    <property type="nucleotide sequence ID" value="NZ_ADJN01000003.1"/>
</dbReference>
<evidence type="ECO:0000259" key="1">
    <source>
        <dbReference type="Pfam" id="PF03235"/>
    </source>
</evidence>
<feature type="domain" description="GmrSD restriction endonucleases N-terminal" evidence="1">
    <location>
        <begin position="26"/>
        <end position="229"/>
    </location>
</feature>
<keyword evidence="3" id="KW-1185">Reference proteome</keyword>
<proteinExistence type="predicted"/>
<dbReference type="GeneID" id="79841877"/>
<dbReference type="Proteomes" id="UP000004206">
    <property type="component" value="Unassembled WGS sequence"/>
</dbReference>
<dbReference type="InterPro" id="IPR004919">
    <property type="entry name" value="GmrSD_N"/>
</dbReference>
<gene>
    <name evidence="2" type="ORF">HMPREF0631_1720</name>
</gene>
<protein>
    <recommendedName>
        <fullName evidence="1">GmrSD restriction endonucleases N-terminal domain-containing protein</fullName>
    </recommendedName>
</protein>
<reference evidence="2 3" key="1">
    <citation type="submission" date="2010-01" db="EMBL/GenBank/DDBJ databases">
        <authorList>
            <person name="Dodson R."/>
            <person name="Madupu R."/>
            <person name="Durkin A.S."/>
            <person name="Torralba M."/>
            <person name="Methe B."/>
            <person name="Sutton G.G."/>
            <person name="Strausberg R.L."/>
            <person name="Nelson K.E."/>
        </authorList>
    </citation>
    <scope>NUCLEOTIDE SEQUENCE [LARGE SCALE GENOMIC DNA]</scope>
    <source>
        <strain evidence="2 3">653-L</strain>
    </source>
</reference>
<evidence type="ECO:0000313" key="3">
    <source>
        <dbReference type="Proteomes" id="UP000004206"/>
    </source>
</evidence>
<sequence>MATTLHSFIDIFDTTFGEGPEAVQLKKIIIPIIQRDYAQGRKGPDVTRVRGRFLESLYKAVTEKPITLDFVYGDIDDEGNMTPLDGQQRLTTLFLLHWYAAKKDNISEENYEFLKKFSYETRYSARYFCIDLVDYKPEFKTAISKEIVNQAWFPLDWENDPTISSMLVMLDAIDDKFKDVTDLWDKLKENCVTFYFLPIKDMGLTDELYIKMNSRGKPLTLFENFKAELEREIRSIDEQRANRIMGKIDRDWTDLLWEYRNSGSGSSDDNIIDDEFLRYFKFICDVICYRQNESPLGRSNDAFDLLQQYFSAKCPDAIKNIETMESFFDCWCNIPGYDSPTDFLKSFMANKHESGKILVENRFNLNIFEDCLHAYSDKTGRIRQFPLNRIVLLYAITTYLQNVDKVTEADFRRRIRIVNNLIRNSEDEVSDRTDRNRMPAILAEADAIIMNGAIDDSIENNFNVSQLSEEKEKITFIDANPAMQETMFELEDHFLLNGQISIVGLENLAFTKRFESLFKCSLDRIDCAMMALGDYGQVERNKWRYQYGSTYQFAWDGLFHKSANSGFDNTKSILISLLDTNEEFTNEVLKKIADDYLQECESNNLYPFRYYYIKYREYRPGAYGKMHNNSAASNPYMFLVMQTRTQMSQNSYYPYLKVASEAHLSKDDMGQRLIFGDEHIICTNNSYLRRKNVGDEIVDTIVIPQNEDGIDTEDRITLLKNYIKANLS</sequence>
<organism evidence="2 3">
    <name type="scientific">Peptostreptococcus anaerobius 653-L</name>
    <dbReference type="NCBI Taxonomy" id="596329"/>
    <lineage>
        <taxon>Bacteria</taxon>
        <taxon>Bacillati</taxon>
        <taxon>Bacillota</taxon>
        <taxon>Clostridia</taxon>
        <taxon>Peptostreptococcales</taxon>
        <taxon>Peptostreptococcaceae</taxon>
        <taxon>Peptostreptococcus</taxon>
    </lineage>
</organism>
<dbReference type="Pfam" id="PF03235">
    <property type="entry name" value="GmrSD_N"/>
    <property type="match status" value="1"/>
</dbReference>
<name>D3MPJ7_9FIRM</name>
<dbReference type="AlphaFoldDB" id="D3MPJ7"/>